<reference evidence="3" key="2">
    <citation type="submission" date="2019-07" db="EMBL/GenBank/DDBJ databases">
        <authorList>
            <person name="Seetharam A."/>
            <person name="Woodhouse M."/>
            <person name="Cannon E."/>
        </authorList>
    </citation>
    <scope>NUCLEOTIDE SEQUENCE [LARGE SCALE GENOMIC DNA]</scope>
    <source>
        <strain evidence="3">cv. B73</strain>
    </source>
</reference>
<feature type="signal peptide" evidence="2">
    <location>
        <begin position="1"/>
        <end position="24"/>
    </location>
</feature>
<evidence type="ECO:0000256" key="1">
    <source>
        <dbReference type="SAM" id="MobiDB-lite"/>
    </source>
</evidence>
<reference evidence="3" key="3">
    <citation type="submission" date="2021-05" db="UniProtKB">
        <authorList>
            <consortium name="EnsemblPlants"/>
        </authorList>
    </citation>
    <scope>IDENTIFICATION</scope>
    <source>
        <strain evidence="3">cv. B73</strain>
    </source>
</reference>
<organism evidence="3 4">
    <name type="scientific">Zea mays</name>
    <name type="common">Maize</name>
    <dbReference type="NCBI Taxonomy" id="4577"/>
    <lineage>
        <taxon>Eukaryota</taxon>
        <taxon>Viridiplantae</taxon>
        <taxon>Streptophyta</taxon>
        <taxon>Embryophyta</taxon>
        <taxon>Tracheophyta</taxon>
        <taxon>Spermatophyta</taxon>
        <taxon>Magnoliopsida</taxon>
        <taxon>Liliopsida</taxon>
        <taxon>Poales</taxon>
        <taxon>Poaceae</taxon>
        <taxon>PACMAD clade</taxon>
        <taxon>Panicoideae</taxon>
        <taxon>Andropogonodae</taxon>
        <taxon>Andropogoneae</taxon>
        <taxon>Tripsacinae</taxon>
        <taxon>Zea</taxon>
    </lineage>
</organism>
<sequence>MTLSFRLVAGVLLVLALALLSSSAEERSAGRAASVSAMGSDHDQTSEAPVPPLRPLGSRKPKAAPPPPHPRASIRTRPSPRSRLLQPPPPPPGS</sequence>
<feature type="chain" id="PRO_5032859264" evidence="2">
    <location>
        <begin position="25"/>
        <end position="94"/>
    </location>
</feature>
<evidence type="ECO:0000313" key="3">
    <source>
        <dbReference type="EnsemblPlants" id="Zm00001eb220530_P001"/>
    </source>
</evidence>
<dbReference type="InParanoid" id="A0A804U6L4"/>
<dbReference type="RefSeq" id="NP_001145488.2">
    <property type="nucleotide sequence ID" value="NM_001152016.2"/>
</dbReference>
<evidence type="ECO:0000256" key="2">
    <source>
        <dbReference type="SAM" id="SignalP"/>
    </source>
</evidence>
<proteinExistence type="predicted"/>
<dbReference type="Gramene" id="Zm00001eb220530_T001">
    <property type="protein sequence ID" value="Zm00001eb220530_P001"/>
    <property type="gene ID" value="Zm00001eb220530"/>
</dbReference>
<dbReference type="EnsemblPlants" id="Zm00001eb220530_T001">
    <property type="protein sequence ID" value="Zm00001eb220530_P001"/>
    <property type="gene ID" value="Zm00001eb220530"/>
</dbReference>
<accession>A0A804U6L4</accession>
<protein>
    <submittedName>
        <fullName evidence="3">Uncharacterized protein</fullName>
    </submittedName>
</protein>
<feature type="region of interest" description="Disordered" evidence="1">
    <location>
        <begin position="25"/>
        <end position="94"/>
    </location>
</feature>
<dbReference type="AlphaFoldDB" id="A0A804U6L4"/>
<dbReference type="Proteomes" id="UP000007305">
    <property type="component" value="Chromosome 5"/>
</dbReference>
<evidence type="ECO:0000313" key="4">
    <source>
        <dbReference type="Proteomes" id="UP000007305"/>
    </source>
</evidence>
<dbReference type="GeneID" id="100278884"/>
<keyword evidence="4" id="KW-1185">Reference proteome</keyword>
<name>A0A804U6L4_MAIZE</name>
<dbReference type="KEGG" id="zma:100278884"/>
<reference evidence="4" key="1">
    <citation type="journal article" date="2009" name="Science">
        <title>The B73 maize genome: complexity, diversity, and dynamics.</title>
        <authorList>
            <person name="Schnable P.S."/>
            <person name="Ware D."/>
            <person name="Fulton R.S."/>
            <person name="Stein J.C."/>
            <person name="Wei F."/>
            <person name="Pasternak S."/>
            <person name="Liang C."/>
            <person name="Zhang J."/>
            <person name="Fulton L."/>
            <person name="Graves T.A."/>
            <person name="Minx P."/>
            <person name="Reily A.D."/>
            <person name="Courtney L."/>
            <person name="Kruchowski S.S."/>
            <person name="Tomlinson C."/>
            <person name="Strong C."/>
            <person name="Delehaunty K."/>
            <person name="Fronick C."/>
            <person name="Courtney B."/>
            <person name="Rock S.M."/>
            <person name="Belter E."/>
            <person name="Du F."/>
            <person name="Kim K."/>
            <person name="Abbott R.M."/>
            <person name="Cotton M."/>
            <person name="Levy A."/>
            <person name="Marchetto P."/>
            <person name="Ochoa K."/>
            <person name="Jackson S.M."/>
            <person name="Gillam B."/>
            <person name="Chen W."/>
            <person name="Yan L."/>
            <person name="Higginbotham J."/>
            <person name="Cardenas M."/>
            <person name="Waligorski J."/>
            <person name="Applebaum E."/>
            <person name="Phelps L."/>
            <person name="Falcone J."/>
            <person name="Kanchi K."/>
            <person name="Thane T."/>
            <person name="Scimone A."/>
            <person name="Thane N."/>
            <person name="Henke J."/>
            <person name="Wang T."/>
            <person name="Ruppert J."/>
            <person name="Shah N."/>
            <person name="Rotter K."/>
            <person name="Hodges J."/>
            <person name="Ingenthron E."/>
            <person name="Cordes M."/>
            <person name="Kohlberg S."/>
            <person name="Sgro J."/>
            <person name="Delgado B."/>
            <person name="Mead K."/>
            <person name="Chinwalla A."/>
            <person name="Leonard S."/>
            <person name="Crouse K."/>
            <person name="Collura K."/>
            <person name="Kudrna D."/>
            <person name="Currie J."/>
            <person name="He R."/>
            <person name="Angelova A."/>
            <person name="Rajasekar S."/>
            <person name="Mueller T."/>
            <person name="Lomeli R."/>
            <person name="Scara G."/>
            <person name="Ko A."/>
            <person name="Delaney K."/>
            <person name="Wissotski M."/>
            <person name="Lopez G."/>
            <person name="Campos D."/>
            <person name="Braidotti M."/>
            <person name="Ashley E."/>
            <person name="Golser W."/>
            <person name="Kim H."/>
            <person name="Lee S."/>
            <person name="Lin J."/>
            <person name="Dujmic Z."/>
            <person name="Kim W."/>
            <person name="Talag J."/>
            <person name="Zuccolo A."/>
            <person name="Fan C."/>
            <person name="Sebastian A."/>
            <person name="Kramer M."/>
            <person name="Spiegel L."/>
            <person name="Nascimento L."/>
            <person name="Zutavern T."/>
            <person name="Miller B."/>
            <person name="Ambroise C."/>
            <person name="Muller S."/>
            <person name="Spooner W."/>
            <person name="Narechania A."/>
            <person name="Ren L."/>
            <person name="Wei S."/>
            <person name="Kumari S."/>
            <person name="Faga B."/>
            <person name="Levy M.J."/>
            <person name="McMahan L."/>
            <person name="Van Buren P."/>
            <person name="Vaughn M.W."/>
            <person name="Ying K."/>
            <person name="Yeh C.-T."/>
            <person name="Emrich S.J."/>
            <person name="Jia Y."/>
            <person name="Kalyanaraman A."/>
            <person name="Hsia A.-P."/>
            <person name="Barbazuk W.B."/>
            <person name="Baucom R.S."/>
            <person name="Brutnell T.P."/>
            <person name="Carpita N.C."/>
            <person name="Chaparro C."/>
            <person name="Chia J.-M."/>
            <person name="Deragon J.-M."/>
            <person name="Estill J.C."/>
            <person name="Fu Y."/>
            <person name="Jeddeloh J.A."/>
            <person name="Han Y."/>
            <person name="Lee H."/>
            <person name="Li P."/>
            <person name="Lisch D.R."/>
            <person name="Liu S."/>
            <person name="Liu Z."/>
            <person name="Nagel D.H."/>
            <person name="McCann M.C."/>
            <person name="SanMiguel P."/>
            <person name="Myers A.M."/>
            <person name="Nettleton D."/>
            <person name="Nguyen J."/>
            <person name="Penning B.W."/>
            <person name="Ponnala L."/>
            <person name="Schneider K.L."/>
            <person name="Schwartz D.C."/>
            <person name="Sharma A."/>
            <person name="Soderlund C."/>
            <person name="Springer N.M."/>
            <person name="Sun Q."/>
            <person name="Wang H."/>
            <person name="Waterman M."/>
            <person name="Westerman R."/>
            <person name="Wolfgruber T.K."/>
            <person name="Yang L."/>
            <person name="Yu Y."/>
            <person name="Zhang L."/>
            <person name="Zhou S."/>
            <person name="Zhu Q."/>
            <person name="Bennetzen J.L."/>
            <person name="Dawe R.K."/>
            <person name="Jiang J."/>
            <person name="Jiang N."/>
            <person name="Presting G.G."/>
            <person name="Wessler S.R."/>
            <person name="Aluru S."/>
            <person name="Martienssen R.A."/>
            <person name="Clifton S.W."/>
            <person name="McCombie W.R."/>
            <person name="Wing R.A."/>
            <person name="Wilson R.K."/>
        </authorList>
    </citation>
    <scope>NUCLEOTIDE SEQUENCE [LARGE SCALE GENOMIC DNA]</scope>
    <source>
        <strain evidence="4">cv. B73</strain>
    </source>
</reference>
<keyword evidence="2" id="KW-0732">Signal</keyword>
<gene>
    <name evidence="3" type="primary">LOC100278884</name>
</gene>